<organism evidence="7 8">
    <name type="scientific">Oldenlandia corymbosa var. corymbosa</name>
    <dbReference type="NCBI Taxonomy" id="529605"/>
    <lineage>
        <taxon>Eukaryota</taxon>
        <taxon>Viridiplantae</taxon>
        <taxon>Streptophyta</taxon>
        <taxon>Embryophyta</taxon>
        <taxon>Tracheophyta</taxon>
        <taxon>Spermatophyta</taxon>
        <taxon>Magnoliopsida</taxon>
        <taxon>eudicotyledons</taxon>
        <taxon>Gunneridae</taxon>
        <taxon>Pentapetalae</taxon>
        <taxon>asterids</taxon>
        <taxon>lamiids</taxon>
        <taxon>Gentianales</taxon>
        <taxon>Rubiaceae</taxon>
        <taxon>Rubioideae</taxon>
        <taxon>Spermacoceae</taxon>
        <taxon>Hedyotis-Oldenlandia complex</taxon>
        <taxon>Oldenlandia</taxon>
    </lineage>
</organism>
<protein>
    <submittedName>
        <fullName evidence="7">OLC1v1006326C3</fullName>
    </submittedName>
</protein>
<feature type="coiled-coil region" evidence="6">
    <location>
        <begin position="190"/>
        <end position="224"/>
    </location>
</feature>
<evidence type="ECO:0000313" key="8">
    <source>
        <dbReference type="Proteomes" id="UP001161247"/>
    </source>
</evidence>
<evidence type="ECO:0000256" key="4">
    <source>
        <dbReference type="ARBA" id="ARBA00023054"/>
    </source>
</evidence>
<dbReference type="GO" id="GO:0030154">
    <property type="term" value="P:cell differentiation"/>
    <property type="evidence" value="ECO:0007669"/>
    <property type="project" value="UniProtKB-KW"/>
</dbReference>
<evidence type="ECO:0000256" key="2">
    <source>
        <dbReference type="ARBA" id="ARBA00022473"/>
    </source>
</evidence>
<keyword evidence="3" id="KW-0221">Differentiation</keyword>
<gene>
    <name evidence="7" type="ORF">OLC1_LOCUS15448</name>
</gene>
<evidence type="ECO:0000256" key="1">
    <source>
        <dbReference type="ARBA" id="ARBA00005405"/>
    </source>
</evidence>
<feature type="coiled-coil region" evidence="6">
    <location>
        <begin position="40"/>
        <end position="74"/>
    </location>
</feature>
<reference evidence="7" key="1">
    <citation type="submission" date="2023-03" db="EMBL/GenBank/DDBJ databases">
        <authorList>
            <person name="Julca I."/>
        </authorList>
    </citation>
    <scope>NUCLEOTIDE SEQUENCE</scope>
</reference>
<comment type="similarity">
    <text evidence="1">Belongs to the FLX family.</text>
</comment>
<dbReference type="Proteomes" id="UP001161247">
    <property type="component" value="Chromosome 5"/>
</dbReference>
<accession>A0AAV1DGT3</accession>
<keyword evidence="2" id="KW-0217">Developmental protein</keyword>
<dbReference type="InterPro" id="IPR040353">
    <property type="entry name" value="FLX/FLX-like"/>
</dbReference>
<keyword evidence="5" id="KW-0287">Flowering</keyword>
<dbReference type="PANTHER" id="PTHR33405:SF17">
    <property type="entry name" value="PROTEIN FLC EXPRESSOR"/>
    <property type="match status" value="1"/>
</dbReference>
<dbReference type="GO" id="GO:0009908">
    <property type="term" value="P:flower development"/>
    <property type="evidence" value="ECO:0007669"/>
    <property type="project" value="UniProtKB-KW"/>
</dbReference>
<dbReference type="AlphaFoldDB" id="A0AAV1DGT3"/>
<dbReference type="PANTHER" id="PTHR33405">
    <property type="entry name" value="PROTEIN FLX-LIKE 2"/>
    <property type="match status" value="1"/>
</dbReference>
<dbReference type="EMBL" id="OX459122">
    <property type="protein sequence ID" value="CAI9107050.1"/>
    <property type="molecule type" value="Genomic_DNA"/>
</dbReference>
<evidence type="ECO:0000313" key="7">
    <source>
        <dbReference type="EMBL" id="CAI9107050.1"/>
    </source>
</evidence>
<sequence>MAGRNHPYSRTLNSRPSNIVDTHRLIHSHRQPQANPAAVIEAQQREIQILLRDNQRLAANHVVLNQELAAADQELRHLSSTAAKVKADCDARVREVYESSLKTEAELRSLDAMSVELVQVKSDIENMTVETKELTAKLREINEALASSAPQLEGFPGIEEELQTMRQEIKRGRAAIEYEKKMHASNLEQSEVLDKNVVSMAREIEKLRAELADAEKRAKAAASAAAVPAPPGICGLRCGVFKPLLSFQLTDYDYLCVCSYEVLQIPFKVPGIPLYFQWLRLHMVATIMLSITPCSRFRLMVPVITVMEECLMFQLHLMTCSNPMYSDNLFVEGFKQALD</sequence>
<evidence type="ECO:0000256" key="3">
    <source>
        <dbReference type="ARBA" id="ARBA00022782"/>
    </source>
</evidence>
<evidence type="ECO:0000256" key="5">
    <source>
        <dbReference type="ARBA" id="ARBA00023089"/>
    </source>
</evidence>
<evidence type="ECO:0000256" key="6">
    <source>
        <dbReference type="SAM" id="Coils"/>
    </source>
</evidence>
<name>A0AAV1DGT3_OLDCO</name>
<proteinExistence type="inferred from homology"/>
<keyword evidence="4 6" id="KW-0175">Coiled coil</keyword>
<keyword evidence="8" id="KW-1185">Reference proteome</keyword>